<dbReference type="GO" id="GO:0016020">
    <property type="term" value="C:membrane"/>
    <property type="evidence" value="ECO:0007669"/>
    <property type="project" value="UniProtKB-SubCell"/>
</dbReference>
<dbReference type="Proteomes" id="UP000472271">
    <property type="component" value="Chromosome 1"/>
</dbReference>
<dbReference type="InterPro" id="IPR022764">
    <property type="entry name" value="Peptidase_S54_rhomboid_dom"/>
</dbReference>
<keyword evidence="3 5" id="KW-1133">Transmembrane helix</keyword>
<reference evidence="7" key="1">
    <citation type="submission" date="2019-06" db="EMBL/GenBank/DDBJ databases">
        <authorList>
            <consortium name="Wellcome Sanger Institute Data Sharing"/>
        </authorList>
    </citation>
    <scope>NUCLEOTIDE SEQUENCE [LARGE SCALE GENOMIC DNA]</scope>
</reference>
<comment type="subcellular location">
    <subcellularLocation>
        <location evidence="1">Membrane</location>
        <topology evidence="1">Multi-pass membrane protein</topology>
    </subcellularLocation>
</comment>
<keyword evidence="4 5" id="KW-0472">Membrane</keyword>
<dbReference type="Ensembl" id="ENSSORT00005011310.1">
    <property type="protein sequence ID" value="ENSSORP00005010936.1"/>
    <property type="gene ID" value="ENSSORG00005005919.1"/>
</dbReference>
<feature type="transmembrane region" description="Helical" evidence="5">
    <location>
        <begin position="77"/>
        <end position="95"/>
    </location>
</feature>
<name>A0A672Z195_9TELE</name>
<proteinExistence type="predicted"/>
<dbReference type="Gene3D" id="1.20.1540.10">
    <property type="entry name" value="Rhomboid-like"/>
    <property type="match status" value="1"/>
</dbReference>
<evidence type="ECO:0000313" key="7">
    <source>
        <dbReference type="Ensembl" id="ENSSORP00005010936.1"/>
    </source>
</evidence>
<dbReference type="PANTHER" id="PTHR43066:SF12">
    <property type="entry name" value="RHOMBOID DOMAIN-CONTAINING 2"/>
    <property type="match status" value="1"/>
</dbReference>
<gene>
    <name evidence="7" type="primary">rhbdd2</name>
</gene>
<feature type="transmembrane region" description="Helical" evidence="5">
    <location>
        <begin position="101"/>
        <end position="122"/>
    </location>
</feature>
<feature type="domain" description="Peptidase S54 rhomboid" evidence="6">
    <location>
        <begin position="63"/>
        <end position="198"/>
    </location>
</feature>
<evidence type="ECO:0000256" key="5">
    <source>
        <dbReference type="SAM" id="Phobius"/>
    </source>
</evidence>
<dbReference type="InterPro" id="IPR035952">
    <property type="entry name" value="Rhomboid-like_sf"/>
</dbReference>
<evidence type="ECO:0000256" key="2">
    <source>
        <dbReference type="ARBA" id="ARBA00022692"/>
    </source>
</evidence>
<evidence type="ECO:0000256" key="4">
    <source>
        <dbReference type="ARBA" id="ARBA00023136"/>
    </source>
</evidence>
<dbReference type="GO" id="GO:0004252">
    <property type="term" value="F:serine-type endopeptidase activity"/>
    <property type="evidence" value="ECO:0007669"/>
    <property type="project" value="InterPro"/>
</dbReference>
<reference evidence="7" key="3">
    <citation type="submission" date="2025-09" db="UniProtKB">
        <authorList>
            <consortium name="Ensembl"/>
        </authorList>
    </citation>
    <scope>IDENTIFICATION</scope>
</reference>
<dbReference type="FunCoup" id="A0A672Z195">
    <property type="interactions" value="156"/>
</dbReference>
<dbReference type="Pfam" id="PF01694">
    <property type="entry name" value="Rhomboid"/>
    <property type="match status" value="1"/>
</dbReference>
<organism evidence="7 8">
    <name type="scientific">Sphaeramia orbicularis</name>
    <name type="common">orbiculate cardinalfish</name>
    <dbReference type="NCBI Taxonomy" id="375764"/>
    <lineage>
        <taxon>Eukaryota</taxon>
        <taxon>Metazoa</taxon>
        <taxon>Chordata</taxon>
        <taxon>Craniata</taxon>
        <taxon>Vertebrata</taxon>
        <taxon>Euteleostomi</taxon>
        <taxon>Actinopterygii</taxon>
        <taxon>Neopterygii</taxon>
        <taxon>Teleostei</taxon>
        <taxon>Neoteleostei</taxon>
        <taxon>Acanthomorphata</taxon>
        <taxon>Gobiaria</taxon>
        <taxon>Kurtiformes</taxon>
        <taxon>Apogonoidei</taxon>
        <taxon>Apogonidae</taxon>
        <taxon>Apogoninae</taxon>
        <taxon>Sphaeramia</taxon>
    </lineage>
</organism>
<keyword evidence="8" id="KW-1185">Reference proteome</keyword>
<evidence type="ECO:0000259" key="6">
    <source>
        <dbReference type="Pfam" id="PF01694"/>
    </source>
</evidence>
<dbReference type="PANTHER" id="PTHR43066">
    <property type="entry name" value="RHOMBOID-RELATED PROTEIN"/>
    <property type="match status" value="1"/>
</dbReference>
<reference evidence="7" key="2">
    <citation type="submission" date="2025-08" db="UniProtKB">
        <authorList>
            <consortium name="Ensembl"/>
        </authorList>
    </citation>
    <scope>IDENTIFICATION</scope>
</reference>
<keyword evidence="2 5" id="KW-0812">Transmembrane</keyword>
<feature type="transmembrane region" description="Helical" evidence="5">
    <location>
        <begin position="170"/>
        <end position="197"/>
    </location>
</feature>
<sequence>VTLAGRDKCGLGNANYSSSNVFPVPTSGILTLVLLSSVLFGVQTCLDLTQGVFSVGASVFVNGHLHKLFLYPFYHRTFVQLLLNITALVCLSGSLEKGFGTVRFLFLSILLSTTTGLTYAFLDILQDESGQTEGLVSTALSCVALTTMHTRMTKGFLCGVSFPTMALPWVFLIITTILIPHTVLPCNIIAILVGWMYGKGWFSAVDMSEARASIVEKMMPFRLLRSISDVMFVPASTEERRKTLLPQINATPGSYPVQAYAPLSNLSTGDEAAMTYQGWPDYTGALPSPTPPLNPYGHGYALAYSHGPTQGHYAAEHAVGTSSNHFTQSTVDS</sequence>
<dbReference type="InParanoid" id="A0A672Z195"/>
<evidence type="ECO:0000256" key="3">
    <source>
        <dbReference type="ARBA" id="ARBA00022989"/>
    </source>
</evidence>
<dbReference type="AlphaFoldDB" id="A0A672Z195"/>
<accession>A0A672Z195</accession>
<feature type="transmembrane region" description="Helical" evidence="5">
    <location>
        <begin position="21"/>
        <end position="42"/>
    </location>
</feature>
<evidence type="ECO:0000256" key="1">
    <source>
        <dbReference type="ARBA" id="ARBA00004141"/>
    </source>
</evidence>
<dbReference type="SUPFAM" id="SSF144091">
    <property type="entry name" value="Rhomboid-like"/>
    <property type="match status" value="1"/>
</dbReference>
<evidence type="ECO:0000313" key="8">
    <source>
        <dbReference type="Proteomes" id="UP000472271"/>
    </source>
</evidence>
<protein>
    <recommendedName>
        <fullName evidence="6">Peptidase S54 rhomboid domain-containing protein</fullName>
    </recommendedName>
</protein>